<comment type="caution">
    <text evidence="5">The sequence shown here is derived from an EMBL/GenBank/DDBJ whole genome shotgun (WGS) entry which is preliminary data.</text>
</comment>
<protein>
    <recommendedName>
        <fullName evidence="7">Charged multivesicular body protein 5</fullName>
    </recommendedName>
</protein>
<sequence>MNRLFGAKQTGPKPTLSSAISNTDTHVESIDVKLAKLNAELTTYQQRMAKMRDGPGKTALKQKALKILQRRKMYEGQRDQLQQQSWNMEQAAMMTDNLKNVMTTVDVMKDTNKTLRKQYGKVDIDKIERMQDEMQDLMEVGNDIQESMSRSYDVPEDVDEAELDAELEALGEEAEMEGGFGVAQGQGEMPGFLQDEVPTFVDEPPESGKVKEAAG</sequence>
<dbReference type="Proteomes" id="UP001590950">
    <property type="component" value="Unassembled WGS sequence"/>
</dbReference>
<feature type="region of interest" description="Disordered" evidence="4">
    <location>
        <begin position="1"/>
        <end position="20"/>
    </location>
</feature>
<feature type="region of interest" description="Disordered" evidence="4">
    <location>
        <begin position="181"/>
        <end position="215"/>
    </location>
</feature>
<proteinExistence type="inferred from homology"/>
<evidence type="ECO:0000256" key="1">
    <source>
        <dbReference type="ARBA" id="ARBA00006190"/>
    </source>
</evidence>
<dbReference type="PANTHER" id="PTHR22761:SF12">
    <property type="entry name" value="CHARGED MULTIVESICULAR BODY PROTEIN 5"/>
    <property type="match status" value="1"/>
</dbReference>
<evidence type="ECO:0008006" key="7">
    <source>
        <dbReference type="Google" id="ProtNLM"/>
    </source>
</evidence>
<evidence type="ECO:0000313" key="6">
    <source>
        <dbReference type="Proteomes" id="UP001590950"/>
    </source>
</evidence>
<feature type="coiled-coil region" evidence="3">
    <location>
        <begin position="27"/>
        <end position="54"/>
    </location>
</feature>
<name>A0ABR4AC16_9LECA</name>
<dbReference type="EMBL" id="JBEFKJ010000019">
    <property type="protein sequence ID" value="KAL2040898.1"/>
    <property type="molecule type" value="Genomic_DNA"/>
</dbReference>
<dbReference type="Pfam" id="PF03357">
    <property type="entry name" value="Snf7"/>
    <property type="match status" value="1"/>
</dbReference>
<accession>A0ABR4AC16</accession>
<dbReference type="PANTHER" id="PTHR22761">
    <property type="entry name" value="CHARGED MULTIVESICULAR BODY PROTEIN"/>
    <property type="match status" value="1"/>
</dbReference>
<reference evidence="5 6" key="1">
    <citation type="submission" date="2024-09" db="EMBL/GenBank/DDBJ databases">
        <title>Rethinking Asexuality: The Enigmatic Case of Functional Sexual Genes in Lepraria (Stereocaulaceae).</title>
        <authorList>
            <person name="Doellman M."/>
            <person name="Sun Y."/>
            <person name="Barcenas-Pena A."/>
            <person name="Lumbsch H.T."/>
            <person name="Grewe F."/>
        </authorList>
    </citation>
    <scope>NUCLEOTIDE SEQUENCE [LARGE SCALE GENOMIC DNA]</scope>
    <source>
        <strain evidence="5 6">Mercado 3170</strain>
    </source>
</reference>
<feature type="compositionally biased region" description="Basic and acidic residues" evidence="4">
    <location>
        <begin position="206"/>
        <end position="215"/>
    </location>
</feature>
<evidence type="ECO:0000256" key="2">
    <source>
        <dbReference type="ARBA" id="ARBA00023054"/>
    </source>
</evidence>
<gene>
    <name evidence="5" type="ORF">N7G274_006356</name>
</gene>
<keyword evidence="6" id="KW-1185">Reference proteome</keyword>
<organism evidence="5 6">
    <name type="scientific">Stereocaulon virgatum</name>
    <dbReference type="NCBI Taxonomy" id="373712"/>
    <lineage>
        <taxon>Eukaryota</taxon>
        <taxon>Fungi</taxon>
        <taxon>Dikarya</taxon>
        <taxon>Ascomycota</taxon>
        <taxon>Pezizomycotina</taxon>
        <taxon>Lecanoromycetes</taxon>
        <taxon>OSLEUM clade</taxon>
        <taxon>Lecanoromycetidae</taxon>
        <taxon>Lecanorales</taxon>
        <taxon>Lecanorineae</taxon>
        <taxon>Stereocaulaceae</taxon>
        <taxon>Stereocaulon</taxon>
    </lineage>
</organism>
<dbReference type="InterPro" id="IPR005024">
    <property type="entry name" value="Snf7_fam"/>
</dbReference>
<comment type="similarity">
    <text evidence="1">Belongs to the SNF7 family.</text>
</comment>
<evidence type="ECO:0000256" key="3">
    <source>
        <dbReference type="SAM" id="Coils"/>
    </source>
</evidence>
<evidence type="ECO:0000313" key="5">
    <source>
        <dbReference type="EMBL" id="KAL2040898.1"/>
    </source>
</evidence>
<keyword evidence="2 3" id="KW-0175">Coiled coil</keyword>
<dbReference type="Gene3D" id="6.10.250.1710">
    <property type="match status" value="1"/>
</dbReference>
<evidence type="ECO:0000256" key="4">
    <source>
        <dbReference type="SAM" id="MobiDB-lite"/>
    </source>
</evidence>